<dbReference type="EMBL" id="JAHRIN010079051">
    <property type="protein sequence ID" value="MEQ2219358.1"/>
    <property type="molecule type" value="Genomic_DNA"/>
</dbReference>
<keyword evidence="2" id="KW-1185">Reference proteome</keyword>
<sequence length="138" mass="14933">MRRFADLQSTMAPLLTLTQLFMVSVPTVSTRILLKRSVEDPDMKASARIIAQRTEHFLPSLPASANLLIGQLSHGCHGGPQVPAGGRQDVTPEALSFTMVAAFSHRYSNSTGDTASSRQQRTSGLLTCERSRLLAPTP</sequence>
<proteinExistence type="predicted"/>
<organism evidence="1 2">
    <name type="scientific">Xenoophorus captivus</name>
    <dbReference type="NCBI Taxonomy" id="1517983"/>
    <lineage>
        <taxon>Eukaryota</taxon>
        <taxon>Metazoa</taxon>
        <taxon>Chordata</taxon>
        <taxon>Craniata</taxon>
        <taxon>Vertebrata</taxon>
        <taxon>Euteleostomi</taxon>
        <taxon>Actinopterygii</taxon>
        <taxon>Neopterygii</taxon>
        <taxon>Teleostei</taxon>
        <taxon>Neoteleostei</taxon>
        <taxon>Acanthomorphata</taxon>
        <taxon>Ovalentaria</taxon>
        <taxon>Atherinomorphae</taxon>
        <taxon>Cyprinodontiformes</taxon>
        <taxon>Goodeidae</taxon>
        <taxon>Xenoophorus</taxon>
    </lineage>
</organism>
<protein>
    <submittedName>
        <fullName evidence="1">Uncharacterized protein</fullName>
    </submittedName>
</protein>
<dbReference type="Proteomes" id="UP001434883">
    <property type="component" value="Unassembled WGS sequence"/>
</dbReference>
<accession>A0ABV0SI41</accession>
<name>A0ABV0SI41_9TELE</name>
<evidence type="ECO:0000313" key="2">
    <source>
        <dbReference type="Proteomes" id="UP001434883"/>
    </source>
</evidence>
<evidence type="ECO:0000313" key="1">
    <source>
        <dbReference type="EMBL" id="MEQ2219358.1"/>
    </source>
</evidence>
<comment type="caution">
    <text evidence="1">The sequence shown here is derived from an EMBL/GenBank/DDBJ whole genome shotgun (WGS) entry which is preliminary data.</text>
</comment>
<reference evidence="1 2" key="1">
    <citation type="submission" date="2021-06" db="EMBL/GenBank/DDBJ databases">
        <authorList>
            <person name="Palmer J.M."/>
        </authorList>
    </citation>
    <scope>NUCLEOTIDE SEQUENCE [LARGE SCALE GENOMIC DNA]</scope>
    <source>
        <strain evidence="1 2">XC_2019</strain>
        <tissue evidence="1">Muscle</tissue>
    </source>
</reference>
<gene>
    <name evidence="1" type="ORF">XENOCAPTIV_016516</name>
</gene>